<evidence type="ECO:0000313" key="7">
    <source>
        <dbReference type="EMBL" id="KJA19176.1"/>
    </source>
</evidence>
<dbReference type="InterPro" id="IPR045864">
    <property type="entry name" value="aa-tRNA-synth_II/BPL/LPL"/>
</dbReference>
<dbReference type="Pfam" id="PF13393">
    <property type="entry name" value="tRNA-synt_His"/>
    <property type="match status" value="1"/>
</dbReference>
<evidence type="ECO:0000256" key="3">
    <source>
        <dbReference type="ARBA" id="ARBA00022741"/>
    </source>
</evidence>
<sequence>MASTTNPPADLAALEAEIASVSARFNELRLAGAPTEEARKTLSELKKALGMAKGAAGGRDKKEKEAAAIEGTRDYGPAETSCRAHIEAIIRNVFTSFGGSALDTPVFERKDVLTDKYGEDAKLIFDLQDQGGEQLALRYDHTVPLARWLAMTRGTGGGEGTGIGGKIWQIGKVYRRDQPVMSKGRMREFMQADFDIAGSWDAMIPDAELLSLLSTVLTRLDVGEFTIKLNHRKILDGIFEVCGVPAEKIRSISSAVDKLDKLPWIEVRKEMTEEKGLDGAIADRIGEYVKNKGGPELLAQLKADTTLTANKNAKEGLADMVILFTLLRAYKVLDRISFDLSLARGLDYYTGIIYEATVEASAPPGFKATADAAPAAAENPPKDKKKPAKTESADEEPEIDESQVGVGSIAAGGRYDGLVGAFLAGAAGVDPASKEGKKAMSVGGVTGIPCIGVSIGMDRVFALLWPKWAERGGRTKETMVFVMSAGDGLLEERVGLVSELRAAGIKCDFLAKSKPKIATQFAAGERDEVPFAIILGADEVAAGLVTVKEQRWEVVEGKKVKIESVDKGTQVKRAELIEWLKGTDVWKTWEKN</sequence>
<dbReference type="GO" id="GO:0003723">
    <property type="term" value="F:RNA binding"/>
    <property type="evidence" value="ECO:0007669"/>
    <property type="project" value="TreeGrafter"/>
</dbReference>
<dbReference type="EC" id="6.1.1.21" evidence="2"/>
<dbReference type="OrthoDB" id="1906957at2759"/>
<dbReference type="PROSITE" id="PS50862">
    <property type="entry name" value="AA_TRNA_LIGASE_II"/>
    <property type="match status" value="1"/>
</dbReference>
<evidence type="ECO:0000256" key="2">
    <source>
        <dbReference type="ARBA" id="ARBA00012815"/>
    </source>
</evidence>
<dbReference type="SUPFAM" id="SSF55681">
    <property type="entry name" value="Class II aaRS and biotin synthetases"/>
    <property type="match status" value="1"/>
</dbReference>
<dbReference type="GO" id="GO:0032543">
    <property type="term" value="P:mitochondrial translation"/>
    <property type="evidence" value="ECO:0007669"/>
    <property type="project" value="TreeGrafter"/>
</dbReference>
<gene>
    <name evidence="7" type="ORF">HYPSUDRAFT_56724</name>
</gene>
<dbReference type="EMBL" id="KN817580">
    <property type="protein sequence ID" value="KJA19176.1"/>
    <property type="molecule type" value="Genomic_DNA"/>
</dbReference>
<evidence type="ECO:0000313" key="8">
    <source>
        <dbReference type="Proteomes" id="UP000054270"/>
    </source>
</evidence>
<dbReference type="STRING" id="945553.A0A0D2NR06"/>
<feature type="domain" description="Aminoacyl-transfer RNA synthetases class-II family profile" evidence="6">
    <location>
        <begin position="63"/>
        <end position="464"/>
    </location>
</feature>
<dbReference type="CDD" id="cd00773">
    <property type="entry name" value="HisRS-like_core"/>
    <property type="match status" value="1"/>
</dbReference>
<accession>A0A0D2NR06</accession>
<dbReference type="SUPFAM" id="SSF52954">
    <property type="entry name" value="Class II aaRS ABD-related"/>
    <property type="match status" value="1"/>
</dbReference>
<dbReference type="InterPro" id="IPR036621">
    <property type="entry name" value="Anticodon-bd_dom_sf"/>
</dbReference>
<feature type="region of interest" description="Disordered" evidence="5">
    <location>
        <begin position="371"/>
        <end position="403"/>
    </location>
</feature>
<dbReference type="GO" id="GO:0005739">
    <property type="term" value="C:mitochondrion"/>
    <property type="evidence" value="ECO:0007669"/>
    <property type="project" value="TreeGrafter"/>
</dbReference>
<dbReference type="InterPro" id="IPR006195">
    <property type="entry name" value="aa-tRNA-synth_II"/>
</dbReference>
<organism evidence="7 8">
    <name type="scientific">Hypholoma sublateritium (strain FD-334 SS-4)</name>
    <dbReference type="NCBI Taxonomy" id="945553"/>
    <lineage>
        <taxon>Eukaryota</taxon>
        <taxon>Fungi</taxon>
        <taxon>Dikarya</taxon>
        <taxon>Basidiomycota</taxon>
        <taxon>Agaricomycotina</taxon>
        <taxon>Agaricomycetes</taxon>
        <taxon>Agaricomycetidae</taxon>
        <taxon>Agaricales</taxon>
        <taxon>Agaricineae</taxon>
        <taxon>Strophariaceae</taxon>
        <taxon>Hypholoma</taxon>
    </lineage>
</organism>
<dbReference type="GO" id="GO:0005829">
    <property type="term" value="C:cytosol"/>
    <property type="evidence" value="ECO:0007669"/>
    <property type="project" value="TreeGrafter"/>
</dbReference>
<proteinExistence type="inferred from homology"/>
<keyword evidence="3" id="KW-0547">Nucleotide-binding</keyword>
<evidence type="ECO:0000256" key="5">
    <source>
        <dbReference type="SAM" id="MobiDB-lite"/>
    </source>
</evidence>
<dbReference type="InterPro" id="IPR041715">
    <property type="entry name" value="HisRS-like_core"/>
</dbReference>
<evidence type="ECO:0000256" key="1">
    <source>
        <dbReference type="ARBA" id="ARBA00008226"/>
    </source>
</evidence>
<comment type="catalytic activity">
    <reaction evidence="4">
        <text>tRNA(His) + L-histidine + ATP = L-histidyl-tRNA(His) + AMP + diphosphate + H(+)</text>
        <dbReference type="Rhea" id="RHEA:17313"/>
        <dbReference type="Rhea" id="RHEA-COMP:9665"/>
        <dbReference type="Rhea" id="RHEA-COMP:9689"/>
        <dbReference type="ChEBI" id="CHEBI:15378"/>
        <dbReference type="ChEBI" id="CHEBI:30616"/>
        <dbReference type="ChEBI" id="CHEBI:33019"/>
        <dbReference type="ChEBI" id="CHEBI:57595"/>
        <dbReference type="ChEBI" id="CHEBI:78442"/>
        <dbReference type="ChEBI" id="CHEBI:78527"/>
        <dbReference type="ChEBI" id="CHEBI:456215"/>
        <dbReference type="EC" id="6.1.1.21"/>
    </reaction>
</comment>
<dbReference type="Pfam" id="PF03129">
    <property type="entry name" value="HGTP_anticodon"/>
    <property type="match status" value="1"/>
</dbReference>
<dbReference type="Gene3D" id="3.40.50.800">
    <property type="entry name" value="Anticodon-binding domain"/>
    <property type="match status" value="1"/>
</dbReference>
<dbReference type="Proteomes" id="UP000054270">
    <property type="component" value="Unassembled WGS sequence"/>
</dbReference>
<name>A0A0D2NR06_HYPSF</name>
<dbReference type="PANTHER" id="PTHR11476">
    <property type="entry name" value="HISTIDYL-TRNA SYNTHETASE"/>
    <property type="match status" value="1"/>
</dbReference>
<dbReference type="GO" id="GO:0004821">
    <property type="term" value="F:histidine-tRNA ligase activity"/>
    <property type="evidence" value="ECO:0007669"/>
    <property type="project" value="UniProtKB-EC"/>
</dbReference>
<dbReference type="OMA" id="CGGGNFK"/>
<dbReference type="InterPro" id="IPR004154">
    <property type="entry name" value="Anticodon-bd"/>
</dbReference>
<protein>
    <recommendedName>
        <fullName evidence="2">histidine--tRNA ligase</fullName>
        <ecNumber evidence="2">6.1.1.21</ecNumber>
    </recommendedName>
</protein>
<evidence type="ECO:0000259" key="6">
    <source>
        <dbReference type="PROSITE" id="PS50862"/>
    </source>
</evidence>
<dbReference type="PANTHER" id="PTHR11476:SF7">
    <property type="entry name" value="HISTIDINE--TRNA LIGASE"/>
    <property type="match status" value="1"/>
</dbReference>
<evidence type="ECO:0000256" key="4">
    <source>
        <dbReference type="ARBA" id="ARBA00047639"/>
    </source>
</evidence>
<comment type="similarity">
    <text evidence="1">Belongs to the class-II aminoacyl-tRNA synthetase family.</text>
</comment>
<keyword evidence="8" id="KW-1185">Reference proteome</keyword>
<dbReference type="Gene3D" id="3.30.930.10">
    <property type="entry name" value="Bira Bifunctional Protein, Domain 2"/>
    <property type="match status" value="1"/>
</dbReference>
<dbReference type="GO" id="GO:0000166">
    <property type="term" value="F:nucleotide binding"/>
    <property type="evidence" value="ECO:0007669"/>
    <property type="project" value="UniProtKB-KW"/>
</dbReference>
<dbReference type="GO" id="GO:0006427">
    <property type="term" value="P:histidyl-tRNA aminoacylation"/>
    <property type="evidence" value="ECO:0007669"/>
    <property type="project" value="TreeGrafter"/>
</dbReference>
<dbReference type="AlphaFoldDB" id="A0A0D2NR06"/>
<reference evidence="8" key="1">
    <citation type="submission" date="2014-04" db="EMBL/GenBank/DDBJ databases">
        <title>Evolutionary Origins and Diversification of the Mycorrhizal Mutualists.</title>
        <authorList>
            <consortium name="DOE Joint Genome Institute"/>
            <consortium name="Mycorrhizal Genomics Consortium"/>
            <person name="Kohler A."/>
            <person name="Kuo A."/>
            <person name="Nagy L.G."/>
            <person name="Floudas D."/>
            <person name="Copeland A."/>
            <person name="Barry K.W."/>
            <person name="Cichocki N."/>
            <person name="Veneault-Fourrey C."/>
            <person name="LaButti K."/>
            <person name="Lindquist E.A."/>
            <person name="Lipzen A."/>
            <person name="Lundell T."/>
            <person name="Morin E."/>
            <person name="Murat C."/>
            <person name="Riley R."/>
            <person name="Ohm R."/>
            <person name="Sun H."/>
            <person name="Tunlid A."/>
            <person name="Henrissat B."/>
            <person name="Grigoriev I.V."/>
            <person name="Hibbett D.S."/>
            <person name="Martin F."/>
        </authorList>
    </citation>
    <scope>NUCLEOTIDE SEQUENCE [LARGE SCALE GENOMIC DNA]</scope>
    <source>
        <strain evidence="8">FD-334 SS-4</strain>
    </source>
</reference>